<dbReference type="AlphaFoldDB" id="A0A9P8URW1"/>
<dbReference type="InterPro" id="IPR021858">
    <property type="entry name" value="Fun_TF"/>
</dbReference>
<dbReference type="PROSITE" id="PS00463">
    <property type="entry name" value="ZN2_CY6_FUNGAL_1"/>
    <property type="match status" value="1"/>
</dbReference>
<dbReference type="InterPro" id="IPR001138">
    <property type="entry name" value="Zn2Cys6_DnaBD"/>
</dbReference>
<dbReference type="Pfam" id="PF11951">
    <property type="entry name" value="Fungal_trans_2"/>
    <property type="match status" value="1"/>
</dbReference>
<feature type="compositionally biased region" description="Basic residues" evidence="2">
    <location>
        <begin position="70"/>
        <end position="79"/>
    </location>
</feature>
<dbReference type="InterPro" id="IPR036864">
    <property type="entry name" value="Zn2-C6_fun-type_DNA-bd_sf"/>
</dbReference>
<evidence type="ECO:0000313" key="5">
    <source>
        <dbReference type="Proteomes" id="UP000758603"/>
    </source>
</evidence>
<sequence length="525" mass="59008">MVNTGRPSPACKACRAKRLKCDQTKPACNKCTRAKRECPGYREAFEVNFKDQTDLIIRKHEQSNPITKGSIHKSRRGHTRSSSSSSEEPVASTNSADCMTYKSIPTYTWYPCPGSLLHLETPVADQASCYFIANYISLKTHAPTCGLQFVWPLVKVAEQNETFNCAFEAVSMASIASRPNSGALVPLARVYYDKALRQIARTIQDKDKSTEDQSLAAIIMLIIYEVLMWEDARNSLNFHLQGAQAMIKIRGPEQKNSKLGQAMFGFIRGFIIHQYAHSPKVANGFEDMLWWALEGPVDDESKQALRRLNVETIILRKQVIDFMKNNPVRSEFPVALRIYRKAKSIDAEVARWFVDGPHLDMRRVQYWQDDVSEETIYRATAFPGKVYDFDNIFIGAKFLSLHLHRLVLAEILLQISSWIESCGVCLSSTCTERQEAIAIAQNEISEILAIVPFYTNTQSPSPFGGMQCSFPLFVVGSSTVITKNQKAFIIGKLSHLSHTTGLKVAGKFAEVLRDHASPPRDHPLC</sequence>
<organism evidence="4 5">
    <name type="scientific">Truncatella angustata</name>
    <dbReference type="NCBI Taxonomy" id="152316"/>
    <lineage>
        <taxon>Eukaryota</taxon>
        <taxon>Fungi</taxon>
        <taxon>Dikarya</taxon>
        <taxon>Ascomycota</taxon>
        <taxon>Pezizomycotina</taxon>
        <taxon>Sordariomycetes</taxon>
        <taxon>Xylariomycetidae</taxon>
        <taxon>Amphisphaeriales</taxon>
        <taxon>Sporocadaceae</taxon>
        <taxon>Truncatella</taxon>
    </lineage>
</organism>
<dbReference type="SMART" id="SM00066">
    <property type="entry name" value="GAL4"/>
    <property type="match status" value="1"/>
</dbReference>
<feature type="region of interest" description="Disordered" evidence="2">
    <location>
        <begin position="58"/>
        <end position="92"/>
    </location>
</feature>
<evidence type="ECO:0000259" key="3">
    <source>
        <dbReference type="PROSITE" id="PS50048"/>
    </source>
</evidence>
<protein>
    <recommendedName>
        <fullName evidence="3">Zn(2)-C6 fungal-type domain-containing protein</fullName>
    </recommendedName>
</protein>
<gene>
    <name evidence="4" type="ORF">BKA67DRAFT_183095</name>
</gene>
<dbReference type="InterPro" id="IPR053175">
    <property type="entry name" value="DHMBA_Reg_Transcription_Factor"/>
</dbReference>
<dbReference type="GO" id="GO:0008270">
    <property type="term" value="F:zinc ion binding"/>
    <property type="evidence" value="ECO:0007669"/>
    <property type="project" value="InterPro"/>
</dbReference>
<dbReference type="OrthoDB" id="4491390at2759"/>
<evidence type="ECO:0000256" key="2">
    <source>
        <dbReference type="SAM" id="MobiDB-lite"/>
    </source>
</evidence>
<feature type="domain" description="Zn(2)-C6 fungal-type" evidence="3">
    <location>
        <begin position="10"/>
        <end position="38"/>
    </location>
</feature>
<evidence type="ECO:0000256" key="1">
    <source>
        <dbReference type="ARBA" id="ARBA00023242"/>
    </source>
</evidence>
<accession>A0A9P8URW1</accession>
<dbReference type="Proteomes" id="UP000758603">
    <property type="component" value="Unassembled WGS sequence"/>
</dbReference>
<dbReference type="PANTHER" id="PTHR38791:SF13">
    <property type="entry name" value="ZN(2)-C6 FUNGAL-TYPE DOMAIN-CONTAINING PROTEIN"/>
    <property type="match status" value="1"/>
</dbReference>
<dbReference type="GO" id="GO:0000981">
    <property type="term" value="F:DNA-binding transcription factor activity, RNA polymerase II-specific"/>
    <property type="evidence" value="ECO:0007669"/>
    <property type="project" value="InterPro"/>
</dbReference>
<dbReference type="SUPFAM" id="SSF57701">
    <property type="entry name" value="Zn2/Cys6 DNA-binding domain"/>
    <property type="match status" value="1"/>
</dbReference>
<dbReference type="PROSITE" id="PS50048">
    <property type="entry name" value="ZN2_CY6_FUNGAL_2"/>
    <property type="match status" value="1"/>
</dbReference>
<keyword evidence="1" id="KW-0539">Nucleus</keyword>
<dbReference type="PANTHER" id="PTHR38791">
    <property type="entry name" value="ZN(II)2CYS6 TRANSCRIPTION FACTOR (EUROFUNG)-RELATED-RELATED"/>
    <property type="match status" value="1"/>
</dbReference>
<proteinExistence type="predicted"/>
<dbReference type="Gene3D" id="4.10.240.10">
    <property type="entry name" value="Zn(2)-C6 fungal-type DNA-binding domain"/>
    <property type="match status" value="1"/>
</dbReference>
<dbReference type="GeneID" id="70124187"/>
<dbReference type="CDD" id="cd00067">
    <property type="entry name" value="GAL4"/>
    <property type="match status" value="1"/>
</dbReference>
<comment type="caution">
    <text evidence="4">The sequence shown here is derived from an EMBL/GenBank/DDBJ whole genome shotgun (WGS) entry which is preliminary data.</text>
</comment>
<name>A0A9P8URW1_9PEZI</name>
<keyword evidence="5" id="KW-1185">Reference proteome</keyword>
<reference evidence="4" key="1">
    <citation type="journal article" date="2021" name="Nat. Commun.">
        <title>Genetic determinants of endophytism in the Arabidopsis root mycobiome.</title>
        <authorList>
            <person name="Mesny F."/>
            <person name="Miyauchi S."/>
            <person name="Thiergart T."/>
            <person name="Pickel B."/>
            <person name="Atanasova L."/>
            <person name="Karlsson M."/>
            <person name="Huettel B."/>
            <person name="Barry K.W."/>
            <person name="Haridas S."/>
            <person name="Chen C."/>
            <person name="Bauer D."/>
            <person name="Andreopoulos W."/>
            <person name="Pangilinan J."/>
            <person name="LaButti K."/>
            <person name="Riley R."/>
            <person name="Lipzen A."/>
            <person name="Clum A."/>
            <person name="Drula E."/>
            <person name="Henrissat B."/>
            <person name="Kohler A."/>
            <person name="Grigoriev I.V."/>
            <person name="Martin F.M."/>
            <person name="Hacquard S."/>
        </authorList>
    </citation>
    <scope>NUCLEOTIDE SEQUENCE</scope>
    <source>
        <strain evidence="4">MPI-SDFR-AT-0073</strain>
    </source>
</reference>
<evidence type="ECO:0000313" key="4">
    <source>
        <dbReference type="EMBL" id="KAH6657224.1"/>
    </source>
</evidence>
<dbReference type="Pfam" id="PF00172">
    <property type="entry name" value="Zn_clus"/>
    <property type="match status" value="1"/>
</dbReference>
<dbReference type="EMBL" id="JAGPXC010000002">
    <property type="protein sequence ID" value="KAH6657224.1"/>
    <property type="molecule type" value="Genomic_DNA"/>
</dbReference>
<dbReference type="RefSeq" id="XP_045961458.1">
    <property type="nucleotide sequence ID" value="XM_046095294.1"/>
</dbReference>